<feature type="transmembrane region" description="Helical" evidence="10">
    <location>
        <begin position="225"/>
        <end position="255"/>
    </location>
</feature>
<evidence type="ECO:0000256" key="3">
    <source>
        <dbReference type="ARBA" id="ARBA00022448"/>
    </source>
</evidence>
<feature type="transmembrane region" description="Helical" evidence="10">
    <location>
        <begin position="116"/>
        <end position="135"/>
    </location>
</feature>
<evidence type="ECO:0000313" key="13">
    <source>
        <dbReference type="Proteomes" id="UP001430755"/>
    </source>
</evidence>
<comment type="similarity">
    <text evidence="2">Belongs to the monovalent cation:proton antiporter 2 (CPA2) transporter (TC 2.A.37) family.</text>
</comment>
<dbReference type="Proteomes" id="UP001430755">
    <property type="component" value="Unassembled WGS sequence"/>
</dbReference>
<reference evidence="12" key="1">
    <citation type="submission" date="2021-11" db="EMBL/GenBank/DDBJ databases">
        <title>A Novel Adlercreutzia Species, isolated from a Allomyrina dichotoma larva feces.</title>
        <authorList>
            <person name="Suh M.K."/>
        </authorList>
    </citation>
    <scope>NUCLEOTIDE SEQUENCE</scope>
    <source>
        <strain evidence="12">JBNU-10</strain>
    </source>
</reference>
<dbReference type="InterPro" id="IPR038770">
    <property type="entry name" value="Na+/solute_symporter_sf"/>
</dbReference>
<feature type="transmembrane region" description="Helical" evidence="10">
    <location>
        <begin position="335"/>
        <end position="359"/>
    </location>
</feature>
<organism evidence="12 13">
    <name type="scientific">Adlercreutzia faecimuris</name>
    <dbReference type="NCBI Taxonomy" id="2897341"/>
    <lineage>
        <taxon>Bacteria</taxon>
        <taxon>Bacillati</taxon>
        <taxon>Actinomycetota</taxon>
        <taxon>Coriobacteriia</taxon>
        <taxon>Eggerthellales</taxon>
        <taxon>Eggerthellaceae</taxon>
        <taxon>Adlercreutzia</taxon>
    </lineage>
</organism>
<feature type="compositionally biased region" description="Basic and acidic residues" evidence="9">
    <location>
        <begin position="459"/>
        <end position="472"/>
    </location>
</feature>
<feature type="transmembrane region" description="Helical" evidence="10">
    <location>
        <begin position="174"/>
        <end position="193"/>
    </location>
</feature>
<evidence type="ECO:0000313" key="12">
    <source>
        <dbReference type="EMBL" id="MCI2242046.1"/>
    </source>
</evidence>
<keyword evidence="3" id="KW-0813">Transport</keyword>
<feature type="transmembrane region" description="Helical" evidence="10">
    <location>
        <begin position="366"/>
        <end position="386"/>
    </location>
</feature>
<dbReference type="PANTHER" id="PTHR43562:SF1">
    <property type="entry name" value="NA(+)_H(+) ANTIPORTER YJBQ-RELATED"/>
    <property type="match status" value="1"/>
</dbReference>
<feature type="transmembrane region" description="Helical" evidence="10">
    <location>
        <begin position="147"/>
        <end position="168"/>
    </location>
</feature>
<evidence type="ECO:0000259" key="11">
    <source>
        <dbReference type="Pfam" id="PF00999"/>
    </source>
</evidence>
<name>A0ABS9WGS2_9ACTN</name>
<sequence>MADLTSLAFITALAFLCPLVAQSIPGKPVSETVFLLIAGMVAGPHLAGIVSTSDAIALLSDLGLGLLFLLAGYEIDPGNLTGRQGRRGLATWGVTLALAFAAVVAWPAFSAFDADGIAVAIALTTTAIGTLLPILQERGALDTPVGRAVLAYGTWGELCPILAMTLLLSTRSEWRTVLILLAFLAIAVAAAVIPKKARAAGGYVYRLIERNADTNSQMIVRAVMVLLVGLTAVSAVFDLDIVLGAFAAGFVLRYVLPEGSQLLEGKVSALGYGFFIPLFFIVSGARIDMGAVLDQPLLLAVFIALLVLVRAVPIFVALTTDPVDRALPVNARLTVAIYCTTALPLIVAVTTVAVAASAMAQGTASVLVAAGGITVLIMPLLASLTLRTIDAEPVAAAREIRREPRRIGPILRDHYRLQRERHRRDAIRLARTYGLDPSAIEDALRDAGPGGCPVVPGRQEGRPEGGPRDDDR</sequence>
<dbReference type="InterPro" id="IPR006153">
    <property type="entry name" value="Cation/H_exchanger_TM"/>
</dbReference>
<dbReference type="RefSeq" id="WP_242164885.1">
    <property type="nucleotide sequence ID" value="NZ_JAJMLW010000002.1"/>
</dbReference>
<evidence type="ECO:0000256" key="4">
    <source>
        <dbReference type="ARBA" id="ARBA00022449"/>
    </source>
</evidence>
<feature type="transmembrane region" description="Helical" evidence="10">
    <location>
        <begin position="267"/>
        <end position="285"/>
    </location>
</feature>
<evidence type="ECO:0000256" key="9">
    <source>
        <dbReference type="SAM" id="MobiDB-lite"/>
    </source>
</evidence>
<feature type="region of interest" description="Disordered" evidence="9">
    <location>
        <begin position="445"/>
        <end position="472"/>
    </location>
</feature>
<dbReference type="Gene3D" id="1.20.1530.20">
    <property type="match status" value="1"/>
</dbReference>
<evidence type="ECO:0000256" key="5">
    <source>
        <dbReference type="ARBA" id="ARBA00022692"/>
    </source>
</evidence>
<evidence type="ECO:0000256" key="1">
    <source>
        <dbReference type="ARBA" id="ARBA00004141"/>
    </source>
</evidence>
<dbReference type="PANTHER" id="PTHR43562">
    <property type="entry name" value="NAPA-TYPE SODIUM/HYDROGEN ANTIPORTER"/>
    <property type="match status" value="1"/>
</dbReference>
<evidence type="ECO:0000256" key="2">
    <source>
        <dbReference type="ARBA" id="ARBA00005551"/>
    </source>
</evidence>
<feature type="transmembrane region" description="Helical" evidence="10">
    <location>
        <begin position="297"/>
        <end position="315"/>
    </location>
</feature>
<keyword evidence="13" id="KW-1185">Reference proteome</keyword>
<gene>
    <name evidence="12" type="ORF">LPT13_06740</name>
</gene>
<keyword evidence="4" id="KW-0050">Antiport</keyword>
<comment type="subcellular location">
    <subcellularLocation>
        <location evidence="1">Membrane</location>
        <topology evidence="1">Multi-pass membrane protein</topology>
    </subcellularLocation>
</comment>
<feature type="domain" description="Cation/H+ exchanger transmembrane" evidence="11">
    <location>
        <begin position="12"/>
        <end position="383"/>
    </location>
</feature>
<feature type="transmembrane region" description="Helical" evidence="10">
    <location>
        <begin position="45"/>
        <end position="69"/>
    </location>
</feature>
<keyword evidence="8 10" id="KW-0472">Membrane</keyword>
<keyword evidence="5 10" id="KW-0812">Transmembrane</keyword>
<evidence type="ECO:0000256" key="7">
    <source>
        <dbReference type="ARBA" id="ARBA00023065"/>
    </source>
</evidence>
<proteinExistence type="inferred from homology"/>
<evidence type="ECO:0000256" key="6">
    <source>
        <dbReference type="ARBA" id="ARBA00022989"/>
    </source>
</evidence>
<keyword evidence="7" id="KW-0406">Ion transport</keyword>
<protein>
    <submittedName>
        <fullName evidence="12">Cation:proton antiporter</fullName>
    </submittedName>
</protein>
<accession>A0ABS9WGS2</accession>
<evidence type="ECO:0000256" key="8">
    <source>
        <dbReference type="ARBA" id="ARBA00023136"/>
    </source>
</evidence>
<feature type="transmembrane region" description="Helical" evidence="10">
    <location>
        <begin position="89"/>
        <end position="110"/>
    </location>
</feature>
<keyword evidence="6 10" id="KW-1133">Transmembrane helix</keyword>
<evidence type="ECO:0000256" key="10">
    <source>
        <dbReference type="SAM" id="Phobius"/>
    </source>
</evidence>
<comment type="caution">
    <text evidence="12">The sequence shown here is derived from an EMBL/GenBank/DDBJ whole genome shotgun (WGS) entry which is preliminary data.</text>
</comment>
<dbReference type="EMBL" id="JAJMLW010000002">
    <property type="protein sequence ID" value="MCI2242046.1"/>
    <property type="molecule type" value="Genomic_DNA"/>
</dbReference>
<dbReference type="Pfam" id="PF00999">
    <property type="entry name" value="Na_H_Exchanger"/>
    <property type="match status" value="1"/>
</dbReference>